<evidence type="ECO:0008006" key="5">
    <source>
        <dbReference type="Google" id="ProtNLM"/>
    </source>
</evidence>
<dbReference type="GO" id="GO:0005743">
    <property type="term" value="C:mitochondrial inner membrane"/>
    <property type="evidence" value="ECO:0007669"/>
    <property type="project" value="TreeGrafter"/>
</dbReference>
<sequence length="211" mass="24129">MISRLTIGRAGLASRSVLSTRSVCRSSLLLQEIRQQQQQEKSAFSTTPLSSSSSIPHSKPVTYKPPVTIDRELPDPFVKRDQNRRYFVFYSVAVVVTCAIIFNYEKSSSPIVNSTLYFLRRSSIAQDAIGKNIEFASNWPWIWGKLNTVQGVIDVKFKVKGDERKAWVVLNASRESKMHPFEVHKFALEVDTKDSKVEYNLMDDPEFEFDL</sequence>
<feature type="region of interest" description="Disordered" evidence="1">
    <location>
        <begin position="41"/>
        <end position="65"/>
    </location>
</feature>
<accession>A0AAD5G0W2</accession>
<organism evidence="3 4">
    <name type="scientific">Candida theae</name>
    <dbReference type="NCBI Taxonomy" id="1198502"/>
    <lineage>
        <taxon>Eukaryota</taxon>
        <taxon>Fungi</taxon>
        <taxon>Dikarya</taxon>
        <taxon>Ascomycota</taxon>
        <taxon>Saccharomycotina</taxon>
        <taxon>Pichiomycetes</taxon>
        <taxon>Debaryomycetaceae</taxon>
        <taxon>Candida/Lodderomyces clade</taxon>
        <taxon>Candida</taxon>
    </lineage>
</organism>
<dbReference type="InterPro" id="IPR014807">
    <property type="entry name" value="Coa1"/>
</dbReference>
<evidence type="ECO:0000256" key="2">
    <source>
        <dbReference type="SAM" id="Phobius"/>
    </source>
</evidence>
<dbReference type="GeneID" id="76148317"/>
<keyword evidence="2" id="KW-0812">Transmembrane</keyword>
<dbReference type="PANTHER" id="PTHR28523:SF1">
    <property type="entry name" value="CYTOCHROME C OXIDASE ASSEMBLY FACTOR 1"/>
    <property type="match status" value="1"/>
</dbReference>
<dbReference type="InterPro" id="IPR042432">
    <property type="entry name" value="Coa1_fungi"/>
</dbReference>
<evidence type="ECO:0000313" key="4">
    <source>
        <dbReference type="Proteomes" id="UP001204833"/>
    </source>
</evidence>
<dbReference type="Pfam" id="PF08695">
    <property type="entry name" value="Coa1"/>
    <property type="match status" value="1"/>
</dbReference>
<protein>
    <recommendedName>
        <fullName evidence="5">DUF1783-domain-containing protein</fullName>
    </recommendedName>
</protein>
<evidence type="ECO:0000256" key="1">
    <source>
        <dbReference type="SAM" id="MobiDB-lite"/>
    </source>
</evidence>
<dbReference type="EMBL" id="JAIHNG010000019">
    <property type="protein sequence ID" value="KAI5968067.1"/>
    <property type="molecule type" value="Genomic_DNA"/>
</dbReference>
<comment type="caution">
    <text evidence="3">The sequence shown here is derived from an EMBL/GenBank/DDBJ whole genome shotgun (WGS) entry which is preliminary data.</text>
</comment>
<reference evidence="3 4" key="1">
    <citation type="journal article" date="2022" name="DNA Res.">
        <title>Genome analysis of five recently described species of the CUG-Ser clade uncovers Candida theae as a new hybrid lineage with pathogenic potential in the Candida parapsilosis species complex.</title>
        <authorList>
            <person name="Mixao V."/>
            <person name="Del Olmo V."/>
            <person name="Hegedusova E."/>
            <person name="Saus E."/>
            <person name="Pryszcz L."/>
            <person name="Cillingova A."/>
            <person name="Nosek J."/>
            <person name="Gabaldon T."/>
        </authorList>
    </citation>
    <scope>NUCLEOTIDE SEQUENCE [LARGE SCALE GENOMIC DNA]</scope>
    <source>
        <strain evidence="3 4">CBS 12239</strain>
    </source>
</reference>
<evidence type="ECO:0000313" key="3">
    <source>
        <dbReference type="EMBL" id="KAI5968067.1"/>
    </source>
</evidence>
<keyword evidence="2" id="KW-0472">Membrane</keyword>
<keyword evidence="4" id="KW-1185">Reference proteome</keyword>
<dbReference type="AlphaFoldDB" id="A0AAD5G0W2"/>
<feature type="transmembrane region" description="Helical" evidence="2">
    <location>
        <begin position="86"/>
        <end position="104"/>
    </location>
</feature>
<dbReference type="GO" id="GO:0033617">
    <property type="term" value="P:mitochondrial respiratory chain complex IV assembly"/>
    <property type="evidence" value="ECO:0007669"/>
    <property type="project" value="InterPro"/>
</dbReference>
<name>A0AAD5G0W2_9ASCO</name>
<gene>
    <name evidence="3" type="ORF">KGF57_000257</name>
</gene>
<dbReference type="RefSeq" id="XP_051611234.1">
    <property type="nucleotide sequence ID" value="XM_051751895.1"/>
</dbReference>
<feature type="compositionally biased region" description="Low complexity" evidence="1">
    <location>
        <begin position="41"/>
        <end position="62"/>
    </location>
</feature>
<keyword evidence="2" id="KW-1133">Transmembrane helix</keyword>
<dbReference type="PANTHER" id="PTHR28523">
    <property type="entry name" value="CYTOCHROME C OXIDASE ASSEMBLY FACTOR 1"/>
    <property type="match status" value="1"/>
</dbReference>
<proteinExistence type="predicted"/>
<dbReference type="Proteomes" id="UP001204833">
    <property type="component" value="Unassembled WGS sequence"/>
</dbReference>